<sequence>MPPCPYPTTTHRPSIVEVLSPRPQQAYVTLDTPSEQFMDLPTAFSTMNLQPPDPTWYIDSRETSHMTSDTGTLHTISKSTTVNSIHVGDGNRIPLTSSTLHLSNVLHTPHIIKNLISVRQFTKDNHVFIEFDPYGFFVNDLRTGVTIMRCNSSGELYPVSNLHRSTSSPPVSLTTISSQIWYQRLGHPGNHIFSFLRKLRSHSLCSSCQIAKHVCVPFTTSMSRTLAPFDIIHSDLWTSLVLSSGGFLWVPNQSNQEHLDFI</sequence>
<dbReference type="Proteomes" id="UP001172457">
    <property type="component" value="Chromosome 2"/>
</dbReference>
<reference evidence="2" key="1">
    <citation type="submission" date="2023-03" db="EMBL/GenBank/DDBJ databases">
        <title>Chromosome-scale reference genome and RAD-based genetic map of yellow starthistle (Centaurea solstitialis) reveal putative structural variation and QTLs associated with invader traits.</title>
        <authorList>
            <person name="Reatini B."/>
            <person name="Cang F.A."/>
            <person name="Jiang Q."/>
            <person name="Mckibben M.T.W."/>
            <person name="Barker M.S."/>
            <person name="Rieseberg L.H."/>
            <person name="Dlugosch K.M."/>
        </authorList>
    </citation>
    <scope>NUCLEOTIDE SEQUENCE</scope>
    <source>
        <strain evidence="2">CAN-66</strain>
        <tissue evidence="2">Leaf</tissue>
    </source>
</reference>
<keyword evidence="3" id="KW-1185">Reference proteome</keyword>
<dbReference type="EMBL" id="JARYMX010000002">
    <property type="protein sequence ID" value="KAJ9561257.1"/>
    <property type="molecule type" value="Genomic_DNA"/>
</dbReference>
<evidence type="ECO:0000313" key="3">
    <source>
        <dbReference type="Proteomes" id="UP001172457"/>
    </source>
</evidence>
<proteinExistence type="predicted"/>
<dbReference type="Pfam" id="PF22936">
    <property type="entry name" value="Pol_BBD"/>
    <property type="match status" value="1"/>
</dbReference>
<evidence type="ECO:0000313" key="2">
    <source>
        <dbReference type="EMBL" id="KAJ9561257.1"/>
    </source>
</evidence>
<accession>A0AA38WHN0</accession>
<dbReference type="AlphaFoldDB" id="A0AA38WHN0"/>
<dbReference type="InterPro" id="IPR054722">
    <property type="entry name" value="PolX-like_BBD"/>
</dbReference>
<organism evidence="2 3">
    <name type="scientific">Centaurea solstitialis</name>
    <name type="common">yellow star-thistle</name>
    <dbReference type="NCBI Taxonomy" id="347529"/>
    <lineage>
        <taxon>Eukaryota</taxon>
        <taxon>Viridiplantae</taxon>
        <taxon>Streptophyta</taxon>
        <taxon>Embryophyta</taxon>
        <taxon>Tracheophyta</taxon>
        <taxon>Spermatophyta</taxon>
        <taxon>Magnoliopsida</taxon>
        <taxon>eudicotyledons</taxon>
        <taxon>Gunneridae</taxon>
        <taxon>Pentapetalae</taxon>
        <taxon>asterids</taxon>
        <taxon>campanulids</taxon>
        <taxon>Asterales</taxon>
        <taxon>Asteraceae</taxon>
        <taxon>Carduoideae</taxon>
        <taxon>Cardueae</taxon>
        <taxon>Centaureinae</taxon>
        <taxon>Centaurea</taxon>
    </lineage>
</organism>
<gene>
    <name evidence="2" type="ORF">OSB04_006417</name>
</gene>
<evidence type="ECO:0000259" key="1">
    <source>
        <dbReference type="Pfam" id="PF22936"/>
    </source>
</evidence>
<name>A0AA38WHN0_9ASTR</name>
<feature type="domain" description="Retrovirus-related Pol polyprotein from transposon TNT 1-94-like beta-barrel" evidence="1">
    <location>
        <begin position="56"/>
        <end position="124"/>
    </location>
</feature>
<protein>
    <recommendedName>
        <fullName evidence="1">Retrovirus-related Pol polyprotein from transposon TNT 1-94-like beta-barrel domain-containing protein</fullName>
    </recommendedName>
</protein>
<comment type="caution">
    <text evidence="2">The sequence shown here is derived from an EMBL/GenBank/DDBJ whole genome shotgun (WGS) entry which is preliminary data.</text>
</comment>